<dbReference type="OrthoDB" id="5297879at2"/>
<dbReference type="EMBL" id="FOXA01000005">
    <property type="protein sequence ID" value="SFP36455.1"/>
    <property type="molecule type" value="Genomic_DNA"/>
</dbReference>
<evidence type="ECO:0000256" key="4">
    <source>
        <dbReference type="ARBA" id="ARBA00023125"/>
    </source>
</evidence>
<evidence type="ECO:0000256" key="2">
    <source>
        <dbReference type="ARBA" id="ARBA00010610"/>
    </source>
</evidence>
<organism evidence="7 8">
    <name type="scientific">Tranquillimonas alkanivorans</name>
    <dbReference type="NCBI Taxonomy" id="441119"/>
    <lineage>
        <taxon>Bacteria</taxon>
        <taxon>Pseudomonadati</taxon>
        <taxon>Pseudomonadota</taxon>
        <taxon>Alphaproteobacteria</taxon>
        <taxon>Rhodobacterales</taxon>
        <taxon>Roseobacteraceae</taxon>
        <taxon>Tranquillimonas</taxon>
    </lineage>
</organism>
<dbReference type="GO" id="GO:0032993">
    <property type="term" value="C:protein-DNA complex"/>
    <property type="evidence" value="ECO:0007669"/>
    <property type="project" value="TreeGrafter"/>
</dbReference>
<evidence type="ECO:0000259" key="6">
    <source>
        <dbReference type="SMART" id="SM00528"/>
    </source>
</evidence>
<sequence>MEIEQVDLDKLSRKELEKLRSDVEKALKTLETRRKAEARRAAEEMAREHGFALEELVNGTKGKSRVKNAPKYRNPEDPNQTWTGRGRQPGWIKDALKQGRSIEEFEI</sequence>
<evidence type="ECO:0000313" key="8">
    <source>
        <dbReference type="Proteomes" id="UP000199356"/>
    </source>
</evidence>
<feature type="region of interest" description="Disordered" evidence="5">
    <location>
        <begin position="56"/>
        <end position="91"/>
    </location>
</feature>
<comment type="similarity">
    <text evidence="2">Belongs to the histone-like protein H-NS family.</text>
</comment>
<evidence type="ECO:0000256" key="5">
    <source>
        <dbReference type="SAM" id="MobiDB-lite"/>
    </source>
</evidence>
<keyword evidence="3" id="KW-0963">Cytoplasm</keyword>
<feature type="domain" description="DNA-binding protein H-NS-like C-terminal" evidence="6">
    <location>
        <begin position="62"/>
        <end position="107"/>
    </location>
</feature>
<dbReference type="AlphaFoldDB" id="A0A1I5PR04"/>
<evidence type="ECO:0000313" key="7">
    <source>
        <dbReference type="EMBL" id="SFP36455.1"/>
    </source>
</evidence>
<dbReference type="PANTHER" id="PTHR38097">
    <property type="match status" value="1"/>
</dbReference>
<dbReference type="Pfam" id="PF00816">
    <property type="entry name" value="Histone_HNS"/>
    <property type="match status" value="1"/>
</dbReference>
<dbReference type="GO" id="GO:0005829">
    <property type="term" value="C:cytosol"/>
    <property type="evidence" value="ECO:0007669"/>
    <property type="project" value="TreeGrafter"/>
</dbReference>
<dbReference type="STRING" id="441119.SAMN04488047_105214"/>
<evidence type="ECO:0000256" key="3">
    <source>
        <dbReference type="ARBA" id="ARBA00022490"/>
    </source>
</evidence>
<dbReference type="SUPFAM" id="SSF81273">
    <property type="entry name" value="H-NS histone-like proteins"/>
    <property type="match status" value="1"/>
</dbReference>
<reference evidence="7 8" key="1">
    <citation type="submission" date="2016-10" db="EMBL/GenBank/DDBJ databases">
        <authorList>
            <person name="de Groot N.N."/>
        </authorList>
    </citation>
    <scope>NUCLEOTIDE SEQUENCE [LARGE SCALE GENOMIC DNA]</scope>
    <source>
        <strain evidence="7 8">DSM 19547</strain>
    </source>
</reference>
<gene>
    <name evidence="7" type="ORF">SAMN04488047_105214</name>
</gene>
<keyword evidence="8" id="KW-1185">Reference proteome</keyword>
<dbReference type="GO" id="GO:0000976">
    <property type="term" value="F:transcription cis-regulatory region binding"/>
    <property type="evidence" value="ECO:0007669"/>
    <property type="project" value="TreeGrafter"/>
</dbReference>
<dbReference type="Gene3D" id="4.10.430.10">
    <property type="entry name" value="Histone-like protein H-NS, C-terminal domain"/>
    <property type="match status" value="1"/>
</dbReference>
<dbReference type="InterPro" id="IPR027444">
    <property type="entry name" value="H-NS_C_dom"/>
</dbReference>
<dbReference type="GO" id="GO:0003680">
    <property type="term" value="F:minor groove of adenine-thymine-rich DNA binding"/>
    <property type="evidence" value="ECO:0007669"/>
    <property type="project" value="TreeGrafter"/>
</dbReference>
<dbReference type="GO" id="GO:0001217">
    <property type="term" value="F:DNA-binding transcription repressor activity"/>
    <property type="evidence" value="ECO:0007669"/>
    <property type="project" value="TreeGrafter"/>
</dbReference>
<dbReference type="RefSeq" id="WP_093420538.1">
    <property type="nucleotide sequence ID" value="NZ_FOXA01000005.1"/>
</dbReference>
<evidence type="ECO:0000256" key="1">
    <source>
        <dbReference type="ARBA" id="ARBA00004453"/>
    </source>
</evidence>
<dbReference type="PANTHER" id="PTHR38097:SF2">
    <property type="entry name" value="DNA-BINDING PROTEIN STPA"/>
    <property type="match status" value="1"/>
</dbReference>
<proteinExistence type="inferred from homology"/>
<keyword evidence="4 7" id="KW-0238">DNA-binding</keyword>
<dbReference type="Proteomes" id="UP000199356">
    <property type="component" value="Unassembled WGS sequence"/>
</dbReference>
<dbReference type="GO" id="GO:0003681">
    <property type="term" value="F:bent DNA binding"/>
    <property type="evidence" value="ECO:0007669"/>
    <property type="project" value="TreeGrafter"/>
</dbReference>
<dbReference type="SMART" id="SM00528">
    <property type="entry name" value="HNS"/>
    <property type="match status" value="1"/>
</dbReference>
<dbReference type="InterPro" id="IPR037150">
    <property type="entry name" value="H-NS_C_dom_sf"/>
</dbReference>
<name>A0A1I5PR04_9RHOB</name>
<protein>
    <submittedName>
        <fullName evidence="7">DNA-binding protein H-NS</fullName>
    </submittedName>
</protein>
<accession>A0A1I5PR04</accession>
<dbReference type="GO" id="GO:0009295">
    <property type="term" value="C:nucleoid"/>
    <property type="evidence" value="ECO:0007669"/>
    <property type="project" value="UniProtKB-SubCell"/>
</dbReference>
<comment type="subcellular location">
    <subcellularLocation>
        <location evidence="1">Cytoplasm</location>
        <location evidence="1">Nucleoid</location>
    </subcellularLocation>
</comment>